<dbReference type="GeneID" id="18266487"/>
<gene>
    <name evidence="1" type="ORF">pv_460</name>
</gene>
<organism evidence="1 2">
    <name type="scientific">Pithovirus sibericum</name>
    <dbReference type="NCBI Taxonomy" id="1450746"/>
    <lineage>
        <taxon>Viruses</taxon>
        <taxon>Pithoviruses</taxon>
        <taxon>Orthopithovirinae</taxon>
        <taxon>Alphapithovirus</taxon>
        <taxon>Alphapithovirus sibericum</taxon>
    </lineage>
</organism>
<dbReference type="Proteomes" id="UP000202176">
    <property type="component" value="Segment"/>
</dbReference>
<protein>
    <submittedName>
        <fullName evidence="1">Divergent major capsid protein</fullName>
    </submittedName>
</protein>
<sequence length="479" mass="55086">MDGDQRDVLSQMVTEDETEYEKALRYSEEGCQSLFDYAVRKPSRNHHFPREMKRADTSGSFMYAADSEYSFLYDMQMYLKLPKVVVKKKYRDNVQIAMCSYPGINVVTQAAMYCGKKKSPYQFDQTWFNIYNQFYNKKTEHFNRFCGHIPTLTDWGYSLPSHQLQVQQPWFFTREGFPFPLFRVKESVQFEYTFKKSIFDLLRFKIRAEGEDWEEVPFHKNFIEFVSVADGGILSPPIMIGEYSKITIEEEQAIKNNDKHCAVEDILSFKTELVDKVTPLAQVQIKTKYPLKGIFYVAENVDATRLNNFSNFSTCAEDMSEGVSPICSVEPKINGSTRLIPFSSEFTGEVLAAYYQSNSALRYFPGFPQDPGYAAIPIAYSMADPAHDGFKSFQGDTSITFQLSDAVENPEEEEGKEEGPNFSKFTELLKDKSSAGGKVKSLRHNFRIHVYVVYIKRLTYGDDGELKVNDFSDIPKKAD</sequence>
<dbReference type="OrthoDB" id="30534at10239"/>
<dbReference type="KEGG" id="vg:18266487"/>
<evidence type="ECO:0000313" key="2">
    <source>
        <dbReference type="Proteomes" id="UP000202176"/>
    </source>
</evidence>
<name>W5S5M2_9VIRU</name>
<proteinExistence type="predicted"/>
<dbReference type="RefSeq" id="YP_009001361.1">
    <property type="nucleotide sequence ID" value="NC_023423.1"/>
</dbReference>
<dbReference type="EMBL" id="KF740664">
    <property type="protein sequence ID" value="AHH02026.1"/>
    <property type="molecule type" value="Genomic_DNA"/>
</dbReference>
<accession>W5S5M2</accession>
<keyword evidence="2" id="KW-1185">Reference proteome</keyword>
<reference evidence="1 2" key="1">
    <citation type="journal article" date="2014" name="Proc. Natl. Acad. Sci. U.S.A.">
        <title>Thirty-thousand-year-old distant relative of giant icosahedral DNA viruses with a pandoravirus morphology.</title>
        <authorList>
            <person name="Legendre M."/>
            <person name="Bartoli J."/>
            <person name="Shmakova L."/>
            <person name="Jeudy S."/>
            <person name="Labadie K."/>
            <person name="Adrait A."/>
            <person name="Lescot M."/>
            <person name="Poirot O."/>
            <person name="Bertaux L."/>
            <person name="Bruley C."/>
            <person name="Coute Y."/>
            <person name="Rivkina E."/>
            <person name="Abergel C."/>
            <person name="Claverie J.M."/>
        </authorList>
    </citation>
    <scope>NUCLEOTIDE SEQUENCE [LARGE SCALE GENOMIC DNA]</scope>
    <source>
        <strain evidence="1">P1084-T</strain>
    </source>
</reference>
<evidence type="ECO:0000313" key="1">
    <source>
        <dbReference type="EMBL" id="AHH02026.1"/>
    </source>
</evidence>